<name>A0A6N9SZD6_9HYPH</name>
<proteinExistence type="predicted"/>
<dbReference type="AlphaFoldDB" id="A0A6N9SZD6"/>
<keyword evidence="3" id="KW-1185">Reference proteome</keyword>
<evidence type="ECO:0000256" key="1">
    <source>
        <dbReference type="SAM" id="MobiDB-lite"/>
    </source>
</evidence>
<organism evidence="2 3">
    <name type="scientific">Jiella pacifica</name>
    <dbReference type="NCBI Taxonomy" id="2696469"/>
    <lineage>
        <taxon>Bacteria</taxon>
        <taxon>Pseudomonadati</taxon>
        <taxon>Pseudomonadota</taxon>
        <taxon>Alphaproteobacteria</taxon>
        <taxon>Hyphomicrobiales</taxon>
        <taxon>Aurantimonadaceae</taxon>
        <taxon>Jiella</taxon>
    </lineage>
</organism>
<feature type="region of interest" description="Disordered" evidence="1">
    <location>
        <begin position="1"/>
        <end position="27"/>
    </location>
</feature>
<dbReference type="Proteomes" id="UP000469011">
    <property type="component" value="Unassembled WGS sequence"/>
</dbReference>
<dbReference type="EMBL" id="JAAAMG010000001">
    <property type="protein sequence ID" value="NDW03295.1"/>
    <property type="molecule type" value="Genomic_DNA"/>
</dbReference>
<protein>
    <submittedName>
        <fullName evidence="2">Uncharacterized protein</fullName>
    </submittedName>
</protein>
<reference evidence="2 3" key="1">
    <citation type="submission" date="2020-01" db="EMBL/GenBank/DDBJ databases">
        <title>Jiella pacifica sp. nov.</title>
        <authorList>
            <person name="Xue Z."/>
            <person name="Zhu S."/>
            <person name="Chen J."/>
            <person name="Yang J."/>
        </authorList>
    </citation>
    <scope>NUCLEOTIDE SEQUENCE [LARGE SCALE GENOMIC DNA]</scope>
    <source>
        <strain evidence="2 3">40Bstr34</strain>
    </source>
</reference>
<accession>A0A6N9SZD6</accession>
<comment type="caution">
    <text evidence="2">The sequence shown here is derived from an EMBL/GenBank/DDBJ whole genome shotgun (WGS) entry which is preliminary data.</text>
</comment>
<sequence length="46" mass="4546">MATAVAGPAADSFSMAASGAGPILPTPTEAEAHDVAAIFVDELSRM</sequence>
<evidence type="ECO:0000313" key="3">
    <source>
        <dbReference type="Proteomes" id="UP000469011"/>
    </source>
</evidence>
<dbReference type="RefSeq" id="WP_163460881.1">
    <property type="nucleotide sequence ID" value="NZ_JAAAMG010000001.1"/>
</dbReference>
<evidence type="ECO:0000313" key="2">
    <source>
        <dbReference type="EMBL" id="NDW03295.1"/>
    </source>
</evidence>
<gene>
    <name evidence="2" type="ORF">GTK09_02545</name>
</gene>